<dbReference type="Gene3D" id="1.10.260.40">
    <property type="entry name" value="lambda repressor-like DNA-binding domains"/>
    <property type="match status" value="1"/>
</dbReference>
<dbReference type="PANTHER" id="PTHR30146">
    <property type="entry name" value="LACI-RELATED TRANSCRIPTIONAL REPRESSOR"/>
    <property type="match status" value="1"/>
</dbReference>
<evidence type="ECO:0000313" key="6">
    <source>
        <dbReference type="EMBL" id="QHW30957.1"/>
    </source>
</evidence>
<dbReference type="SUPFAM" id="SSF47413">
    <property type="entry name" value="lambda repressor-like DNA-binding domains"/>
    <property type="match status" value="1"/>
</dbReference>
<evidence type="ECO:0000259" key="5">
    <source>
        <dbReference type="PROSITE" id="PS50932"/>
    </source>
</evidence>
<dbReference type="InterPro" id="IPR010982">
    <property type="entry name" value="Lambda_DNA-bd_dom_sf"/>
</dbReference>
<dbReference type="PROSITE" id="PS50932">
    <property type="entry name" value="HTH_LACI_2"/>
    <property type="match status" value="1"/>
</dbReference>
<dbReference type="AlphaFoldDB" id="A0A6C0NXL7"/>
<dbReference type="KEGG" id="prz:GZH47_08890"/>
<name>A0A6C0NXL7_9BACL</name>
<dbReference type="Pfam" id="PF13377">
    <property type="entry name" value="Peripla_BP_3"/>
    <property type="match status" value="1"/>
</dbReference>
<dbReference type="GO" id="GO:0003700">
    <property type="term" value="F:DNA-binding transcription factor activity"/>
    <property type="evidence" value="ECO:0007669"/>
    <property type="project" value="TreeGrafter"/>
</dbReference>
<dbReference type="InterPro" id="IPR028082">
    <property type="entry name" value="Peripla_BP_I"/>
</dbReference>
<organism evidence="6 7">
    <name type="scientific">Paenibacillus rhizovicinus</name>
    <dbReference type="NCBI Taxonomy" id="2704463"/>
    <lineage>
        <taxon>Bacteria</taxon>
        <taxon>Bacillati</taxon>
        <taxon>Bacillota</taxon>
        <taxon>Bacilli</taxon>
        <taxon>Bacillales</taxon>
        <taxon>Paenibacillaceae</taxon>
        <taxon>Paenibacillus</taxon>
    </lineage>
</organism>
<keyword evidence="3" id="KW-0238">DNA-binding</keyword>
<evidence type="ECO:0000256" key="1">
    <source>
        <dbReference type="ARBA" id="ARBA00022491"/>
    </source>
</evidence>
<protein>
    <submittedName>
        <fullName evidence="6">LacI family transcriptional regulator</fullName>
    </submittedName>
</protein>
<sequence length="349" mass="38796">MPTLKDIADRLGVSISTVSRAISNDANRPVSKETKRKVLEVANEIGYEIDAEEAPLAAKTGYPIEKSIGCIMPQSAFDYHPYFTSILSGFRKKLYELGRTPAFIIAREEIGSPHYLRSLIRETGVKGILSIAWYDKEQFEVLKEEGVRVLGVSLNYDSLAVPVVDCDRLSAARSAVRHLVAQGHKKIGFIGGPSFSNEMDEDERFQGYKFGMLETGSELNRSWIINAKWDVDLSYSLMTEMLGRLNADERPTAMFCASDALALPALRAAVEKGYRIPQDIAFVGMDNIEFAQYSSPPLTSVQVPKSEIGEVAANMLVNYVEGQYSLPLKVLLPYELVVRQSSTFMNKES</sequence>
<dbReference type="InterPro" id="IPR046335">
    <property type="entry name" value="LacI/GalR-like_sensor"/>
</dbReference>
<dbReference type="SUPFAM" id="SSF53822">
    <property type="entry name" value="Periplasmic binding protein-like I"/>
    <property type="match status" value="1"/>
</dbReference>
<keyword evidence="4" id="KW-0804">Transcription</keyword>
<evidence type="ECO:0000256" key="3">
    <source>
        <dbReference type="ARBA" id="ARBA00023125"/>
    </source>
</evidence>
<dbReference type="Pfam" id="PF00356">
    <property type="entry name" value="LacI"/>
    <property type="match status" value="1"/>
</dbReference>
<dbReference type="GO" id="GO:0000976">
    <property type="term" value="F:transcription cis-regulatory region binding"/>
    <property type="evidence" value="ECO:0007669"/>
    <property type="project" value="TreeGrafter"/>
</dbReference>
<gene>
    <name evidence="6" type="ORF">GZH47_08890</name>
</gene>
<dbReference type="RefSeq" id="WP_162639766.1">
    <property type="nucleotide sequence ID" value="NZ_CP048286.1"/>
</dbReference>
<dbReference type="InterPro" id="IPR000843">
    <property type="entry name" value="HTH_LacI"/>
</dbReference>
<keyword evidence="1" id="KW-0678">Repressor</keyword>
<reference evidence="6 7" key="1">
    <citation type="submission" date="2020-02" db="EMBL/GenBank/DDBJ databases">
        <title>Paenibacillus sp. nov., isolated from rhizosphere soil of tomato.</title>
        <authorList>
            <person name="Weon H.-Y."/>
            <person name="Lee S.A."/>
        </authorList>
    </citation>
    <scope>NUCLEOTIDE SEQUENCE [LARGE SCALE GENOMIC DNA]</scope>
    <source>
        <strain evidence="6 7">14171R-81</strain>
    </source>
</reference>
<dbReference type="SMART" id="SM00354">
    <property type="entry name" value="HTH_LACI"/>
    <property type="match status" value="1"/>
</dbReference>
<proteinExistence type="predicted"/>
<dbReference type="PANTHER" id="PTHR30146:SF148">
    <property type="entry name" value="HTH-TYPE TRANSCRIPTIONAL REPRESSOR PURR-RELATED"/>
    <property type="match status" value="1"/>
</dbReference>
<keyword evidence="2" id="KW-0805">Transcription regulation</keyword>
<accession>A0A6C0NXL7</accession>
<evidence type="ECO:0000313" key="7">
    <source>
        <dbReference type="Proteomes" id="UP000479114"/>
    </source>
</evidence>
<dbReference type="CDD" id="cd01392">
    <property type="entry name" value="HTH_LacI"/>
    <property type="match status" value="1"/>
</dbReference>
<evidence type="ECO:0000256" key="2">
    <source>
        <dbReference type="ARBA" id="ARBA00023015"/>
    </source>
</evidence>
<dbReference type="EMBL" id="CP048286">
    <property type="protein sequence ID" value="QHW30957.1"/>
    <property type="molecule type" value="Genomic_DNA"/>
</dbReference>
<evidence type="ECO:0000256" key="4">
    <source>
        <dbReference type="ARBA" id="ARBA00023163"/>
    </source>
</evidence>
<dbReference type="Proteomes" id="UP000479114">
    <property type="component" value="Chromosome"/>
</dbReference>
<feature type="domain" description="HTH lacI-type" evidence="5">
    <location>
        <begin position="2"/>
        <end position="58"/>
    </location>
</feature>
<dbReference type="Gene3D" id="3.40.50.2300">
    <property type="match status" value="2"/>
</dbReference>
<keyword evidence="7" id="KW-1185">Reference proteome</keyword>